<proteinExistence type="predicted"/>
<feature type="compositionally biased region" description="Low complexity" evidence="1">
    <location>
        <begin position="55"/>
        <end position="66"/>
    </location>
</feature>
<organism evidence="2 3">
    <name type="scientific">Trichonephila inaurata madagascariensis</name>
    <dbReference type="NCBI Taxonomy" id="2747483"/>
    <lineage>
        <taxon>Eukaryota</taxon>
        <taxon>Metazoa</taxon>
        <taxon>Ecdysozoa</taxon>
        <taxon>Arthropoda</taxon>
        <taxon>Chelicerata</taxon>
        <taxon>Arachnida</taxon>
        <taxon>Araneae</taxon>
        <taxon>Araneomorphae</taxon>
        <taxon>Entelegynae</taxon>
        <taxon>Araneoidea</taxon>
        <taxon>Nephilidae</taxon>
        <taxon>Trichonephila</taxon>
        <taxon>Trichonephila inaurata</taxon>
    </lineage>
</organism>
<name>A0A8X7C7E5_9ARAC</name>
<dbReference type="Proteomes" id="UP000886998">
    <property type="component" value="Unassembled WGS sequence"/>
</dbReference>
<reference evidence="2" key="1">
    <citation type="submission" date="2020-08" db="EMBL/GenBank/DDBJ databases">
        <title>Multicomponent nature underlies the extraordinary mechanical properties of spider dragline silk.</title>
        <authorList>
            <person name="Kono N."/>
            <person name="Nakamura H."/>
            <person name="Mori M."/>
            <person name="Yoshida Y."/>
            <person name="Ohtoshi R."/>
            <person name="Malay A.D."/>
            <person name="Moran D.A.P."/>
            <person name="Tomita M."/>
            <person name="Numata K."/>
            <person name="Arakawa K."/>
        </authorList>
    </citation>
    <scope>NUCLEOTIDE SEQUENCE</scope>
</reference>
<dbReference type="AlphaFoldDB" id="A0A8X7C7E5"/>
<dbReference type="OrthoDB" id="10597879at2759"/>
<sequence>MRYCLERKAVFDNYRNRRQNFDDVDTEEEIRRPNTTRRSKPSPTRGRSPTRRFRSPSPYRRSSQSPSRRREEN</sequence>
<evidence type="ECO:0000313" key="2">
    <source>
        <dbReference type="EMBL" id="GFY56613.1"/>
    </source>
</evidence>
<protein>
    <submittedName>
        <fullName evidence="2">Uncharacterized protein</fullName>
    </submittedName>
</protein>
<evidence type="ECO:0000256" key="1">
    <source>
        <dbReference type="SAM" id="MobiDB-lite"/>
    </source>
</evidence>
<keyword evidence="3" id="KW-1185">Reference proteome</keyword>
<comment type="caution">
    <text evidence="2">The sequence shown here is derived from an EMBL/GenBank/DDBJ whole genome shotgun (WGS) entry which is preliminary data.</text>
</comment>
<dbReference type="EMBL" id="BMAV01011069">
    <property type="protein sequence ID" value="GFY56613.1"/>
    <property type="molecule type" value="Genomic_DNA"/>
</dbReference>
<feature type="region of interest" description="Disordered" evidence="1">
    <location>
        <begin position="13"/>
        <end position="73"/>
    </location>
</feature>
<gene>
    <name evidence="2" type="ORF">TNIN_482801</name>
</gene>
<evidence type="ECO:0000313" key="3">
    <source>
        <dbReference type="Proteomes" id="UP000886998"/>
    </source>
</evidence>
<accession>A0A8X7C7E5</accession>